<dbReference type="PANTHER" id="PTHR42973:SF39">
    <property type="entry name" value="FAD-BINDING PCMH-TYPE DOMAIN-CONTAINING PROTEIN"/>
    <property type="match status" value="1"/>
</dbReference>
<comment type="similarity">
    <text evidence="2">Belongs to the oxygen-dependent FAD-linked oxidoreductase family.</text>
</comment>
<feature type="non-terminal residue" evidence="8">
    <location>
        <position position="496"/>
    </location>
</feature>
<proteinExistence type="inferred from homology"/>
<dbReference type="SUPFAM" id="SSF56176">
    <property type="entry name" value="FAD-binding/transporter-associated domain-like"/>
    <property type="match status" value="1"/>
</dbReference>
<feature type="domain" description="FAD-binding PCMH-type" evidence="7">
    <location>
        <begin position="55"/>
        <end position="227"/>
    </location>
</feature>
<keyword evidence="5" id="KW-0560">Oxidoreductase</keyword>
<dbReference type="EMBL" id="JBAHYK010001803">
    <property type="protein sequence ID" value="KAL0566714.1"/>
    <property type="molecule type" value="Genomic_DNA"/>
</dbReference>
<dbReference type="InterPro" id="IPR036318">
    <property type="entry name" value="FAD-bd_PCMH-like_sf"/>
</dbReference>
<evidence type="ECO:0000256" key="2">
    <source>
        <dbReference type="ARBA" id="ARBA00005466"/>
    </source>
</evidence>
<accession>A0ABR3EUY7</accession>
<sequence length="496" mass="53382">MVLNTSRSVFIFTTLCLATLASADLKSDLSGAGIKAALPGDSEYDAARAIYNTRITYSPAAFAFPNTPEDVSKIIQIGVANNLTVTPKSGGHSFIANSLGGKDGALVVDLSNMKKLSVDSSSNIATIETGNRLGNVALGLNDAGRALPHGACPMVGIGGHSAFGGWGLTSRMWGFTLDTIKAANVVLANGTIARVSNDNNPDLFWAIRGAAPSFAITTSLEFETLPAPQHALIFSYTWSFNGEAAGQALLDFQSYALDTPDLPAELGILLTCTRSNVTGEISFNIAGGWYDEPSKLDSALKPFFDKLPAPVASELRGNGTWIDSVEETAAIAGDSLDDINRPDVQEIFYSKSLLTPQGEPMTQAATSSLMNYLSNEGSRSNVTWIIQALMLGGHNSKTNAIPLSATSFVRRDSLFTWDFRVVRLNQSTLAEGLAFSDGSYNSVVGSMPSDWDYNAYANYIDDREADWQKRYFGSNYDRLRSIKTEVDPNNLFHFFS</sequence>
<feature type="chain" id="PRO_5045280444" description="FAD-binding PCMH-type domain-containing protein" evidence="6">
    <location>
        <begin position="24"/>
        <end position="496"/>
    </location>
</feature>
<keyword evidence="4" id="KW-0274">FAD</keyword>
<dbReference type="InterPro" id="IPR016169">
    <property type="entry name" value="FAD-bd_PCMH_sub2"/>
</dbReference>
<evidence type="ECO:0000259" key="7">
    <source>
        <dbReference type="PROSITE" id="PS51387"/>
    </source>
</evidence>
<evidence type="ECO:0000256" key="3">
    <source>
        <dbReference type="ARBA" id="ARBA00022630"/>
    </source>
</evidence>
<evidence type="ECO:0000256" key="6">
    <source>
        <dbReference type="SAM" id="SignalP"/>
    </source>
</evidence>
<keyword evidence="6" id="KW-0732">Signal</keyword>
<evidence type="ECO:0000313" key="9">
    <source>
        <dbReference type="Proteomes" id="UP001465976"/>
    </source>
</evidence>
<dbReference type="Proteomes" id="UP001465976">
    <property type="component" value="Unassembled WGS sequence"/>
</dbReference>
<dbReference type="Gene3D" id="3.40.462.20">
    <property type="match status" value="1"/>
</dbReference>
<name>A0ABR3EUY7_9AGAR</name>
<feature type="signal peptide" evidence="6">
    <location>
        <begin position="1"/>
        <end position="23"/>
    </location>
</feature>
<comment type="cofactor">
    <cofactor evidence="1">
        <name>FAD</name>
        <dbReference type="ChEBI" id="CHEBI:57692"/>
    </cofactor>
</comment>
<dbReference type="InterPro" id="IPR012951">
    <property type="entry name" value="BBE"/>
</dbReference>
<dbReference type="PROSITE" id="PS00862">
    <property type="entry name" value="OX2_COVAL_FAD"/>
    <property type="match status" value="1"/>
</dbReference>
<keyword evidence="3" id="KW-0285">Flavoprotein</keyword>
<dbReference type="InterPro" id="IPR016166">
    <property type="entry name" value="FAD-bd_PCMH"/>
</dbReference>
<protein>
    <recommendedName>
        <fullName evidence="7">FAD-binding PCMH-type domain-containing protein</fullName>
    </recommendedName>
</protein>
<dbReference type="InterPro" id="IPR050416">
    <property type="entry name" value="FAD-linked_Oxidoreductase"/>
</dbReference>
<dbReference type="Pfam" id="PF08031">
    <property type="entry name" value="BBE"/>
    <property type="match status" value="1"/>
</dbReference>
<evidence type="ECO:0000256" key="1">
    <source>
        <dbReference type="ARBA" id="ARBA00001974"/>
    </source>
</evidence>
<dbReference type="Gene3D" id="3.30.465.10">
    <property type="match status" value="1"/>
</dbReference>
<dbReference type="Pfam" id="PF01565">
    <property type="entry name" value="FAD_binding_4"/>
    <property type="match status" value="1"/>
</dbReference>
<evidence type="ECO:0000313" key="8">
    <source>
        <dbReference type="EMBL" id="KAL0566714.1"/>
    </source>
</evidence>
<dbReference type="InterPro" id="IPR006093">
    <property type="entry name" value="Oxy_OxRdtase_FAD_BS"/>
</dbReference>
<dbReference type="PROSITE" id="PS51387">
    <property type="entry name" value="FAD_PCMH"/>
    <property type="match status" value="1"/>
</dbReference>
<dbReference type="InterPro" id="IPR006094">
    <property type="entry name" value="Oxid_FAD_bind_N"/>
</dbReference>
<keyword evidence="9" id="KW-1185">Reference proteome</keyword>
<dbReference type="PANTHER" id="PTHR42973">
    <property type="entry name" value="BINDING OXIDOREDUCTASE, PUTATIVE (AFU_ORTHOLOGUE AFUA_1G17690)-RELATED"/>
    <property type="match status" value="1"/>
</dbReference>
<reference evidence="8 9" key="1">
    <citation type="submission" date="2024-02" db="EMBL/GenBank/DDBJ databases">
        <title>A draft genome for the cacao thread blight pathogen Marasmius crinis-equi.</title>
        <authorList>
            <person name="Cohen S.P."/>
            <person name="Baruah I.K."/>
            <person name="Amoako-Attah I."/>
            <person name="Bukari Y."/>
            <person name="Meinhardt L.W."/>
            <person name="Bailey B.A."/>
        </authorList>
    </citation>
    <scope>NUCLEOTIDE SEQUENCE [LARGE SCALE GENOMIC DNA]</scope>
    <source>
        <strain evidence="8 9">GH-76</strain>
    </source>
</reference>
<evidence type="ECO:0000256" key="5">
    <source>
        <dbReference type="ARBA" id="ARBA00023002"/>
    </source>
</evidence>
<comment type="caution">
    <text evidence="8">The sequence shown here is derived from an EMBL/GenBank/DDBJ whole genome shotgun (WGS) entry which is preliminary data.</text>
</comment>
<gene>
    <name evidence="8" type="ORF">V5O48_015293</name>
</gene>
<evidence type="ECO:0000256" key="4">
    <source>
        <dbReference type="ARBA" id="ARBA00022827"/>
    </source>
</evidence>
<organism evidence="8 9">
    <name type="scientific">Marasmius crinis-equi</name>
    <dbReference type="NCBI Taxonomy" id="585013"/>
    <lineage>
        <taxon>Eukaryota</taxon>
        <taxon>Fungi</taxon>
        <taxon>Dikarya</taxon>
        <taxon>Basidiomycota</taxon>
        <taxon>Agaricomycotina</taxon>
        <taxon>Agaricomycetes</taxon>
        <taxon>Agaricomycetidae</taxon>
        <taxon>Agaricales</taxon>
        <taxon>Marasmiineae</taxon>
        <taxon>Marasmiaceae</taxon>
        <taxon>Marasmius</taxon>
    </lineage>
</organism>